<keyword evidence="3" id="KW-0804">Transcription</keyword>
<keyword evidence="4" id="KW-0597">Phosphoprotein</keyword>
<dbReference type="Pfam" id="PF00196">
    <property type="entry name" value="GerE"/>
    <property type="match status" value="1"/>
</dbReference>
<name>A0ABW3KJC6_9GAMM</name>
<dbReference type="PRINTS" id="PR00038">
    <property type="entry name" value="HTHLUXR"/>
</dbReference>
<keyword evidence="1" id="KW-0805">Transcription regulation</keyword>
<feature type="modified residue" description="4-aspartylphosphate" evidence="4">
    <location>
        <position position="51"/>
    </location>
</feature>
<accession>A0ABW3KJC6</accession>
<dbReference type="SUPFAM" id="SSF52172">
    <property type="entry name" value="CheY-like"/>
    <property type="match status" value="1"/>
</dbReference>
<dbReference type="PANTHER" id="PTHR44688:SF16">
    <property type="entry name" value="DNA-BINDING TRANSCRIPTIONAL ACTIVATOR DEVR_DOSR"/>
    <property type="match status" value="1"/>
</dbReference>
<dbReference type="CDD" id="cd06170">
    <property type="entry name" value="LuxR_C_like"/>
    <property type="match status" value="1"/>
</dbReference>
<gene>
    <name evidence="7" type="ORF">ACFQ1C_08245</name>
</gene>
<dbReference type="Gene3D" id="3.40.50.2300">
    <property type="match status" value="1"/>
</dbReference>
<evidence type="ECO:0000313" key="7">
    <source>
        <dbReference type="EMBL" id="MFD1008141.1"/>
    </source>
</evidence>
<comment type="caution">
    <text evidence="7">The sequence shown here is derived from an EMBL/GenBank/DDBJ whole genome shotgun (WGS) entry which is preliminary data.</text>
</comment>
<organism evidence="7 8">
    <name type="scientific">Oceanisphaera ostreae</name>
    <dbReference type="NCBI Taxonomy" id="914151"/>
    <lineage>
        <taxon>Bacteria</taxon>
        <taxon>Pseudomonadati</taxon>
        <taxon>Pseudomonadota</taxon>
        <taxon>Gammaproteobacteria</taxon>
        <taxon>Aeromonadales</taxon>
        <taxon>Aeromonadaceae</taxon>
        <taxon>Oceanisphaera</taxon>
    </lineage>
</organism>
<feature type="domain" description="HTH luxR-type" evidence="5">
    <location>
        <begin position="128"/>
        <end position="193"/>
    </location>
</feature>
<dbReference type="PANTHER" id="PTHR44688">
    <property type="entry name" value="DNA-BINDING TRANSCRIPTIONAL ACTIVATOR DEVR_DOSR"/>
    <property type="match status" value="1"/>
</dbReference>
<dbReference type="InterPro" id="IPR011006">
    <property type="entry name" value="CheY-like_superfamily"/>
</dbReference>
<dbReference type="Proteomes" id="UP001597048">
    <property type="component" value="Unassembled WGS sequence"/>
</dbReference>
<sequence length="203" mass="22283">MRIYILDDDQQVVAANRFLLNAMGHASQGWSDPEQFLAELDEQTPAILLLDLAMPKLDGLAVQQALLKRQCVIAVILLTGHGDVPQAVVAMKQGAVDFLEKPVDAKRLASALDQARVRVKQLTEQAKVRQLFTLLSNREREVVNRVADGLTNKAIAEQLCVAVRTVEVHRASAMNKLNVTNVAELLNQCQLLSAAPSTRIQEG</sequence>
<keyword evidence="8" id="KW-1185">Reference proteome</keyword>
<evidence type="ECO:0000256" key="2">
    <source>
        <dbReference type="ARBA" id="ARBA00023125"/>
    </source>
</evidence>
<proteinExistence type="predicted"/>
<dbReference type="SMART" id="SM00448">
    <property type="entry name" value="REC"/>
    <property type="match status" value="1"/>
</dbReference>
<evidence type="ECO:0000256" key="1">
    <source>
        <dbReference type="ARBA" id="ARBA00023015"/>
    </source>
</evidence>
<dbReference type="PROSITE" id="PS50043">
    <property type="entry name" value="HTH_LUXR_2"/>
    <property type="match status" value="1"/>
</dbReference>
<keyword evidence="2" id="KW-0238">DNA-binding</keyword>
<evidence type="ECO:0000313" key="8">
    <source>
        <dbReference type="Proteomes" id="UP001597048"/>
    </source>
</evidence>
<dbReference type="RefSeq" id="WP_379558132.1">
    <property type="nucleotide sequence ID" value="NZ_JBHTJS010000033.1"/>
</dbReference>
<evidence type="ECO:0000259" key="5">
    <source>
        <dbReference type="PROSITE" id="PS50043"/>
    </source>
</evidence>
<dbReference type="PROSITE" id="PS50110">
    <property type="entry name" value="RESPONSE_REGULATORY"/>
    <property type="match status" value="1"/>
</dbReference>
<dbReference type="PROSITE" id="PS00622">
    <property type="entry name" value="HTH_LUXR_1"/>
    <property type="match status" value="1"/>
</dbReference>
<dbReference type="SMART" id="SM00421">
    <property type="entry name" value="HTH_LUXR"/>
    <property type="match status" value="1"/>
</dbReference>
<evidence type="ECO:0000259" key="6">
    <source>
        <dbReference type="PROSITE" id="PS50110"/>
    </source>
</evidence>
<dbReference type="Gene3D" id="1.10.10.10">
    <property type="entry name" value="Winged helix-like DNA-binding domain superfamily/Winged helix DNA-binding domain"/>
    <property type="match status" value="1"/>
</dbReference>
<dbReference type="InterPro" id="IPR000792">
    <property type="entry name" value="Tscrpt_reg_LuxR_C"/>
</dbReference>
<protein>
    <submittedName>
        <fullName evidence="7">Response regulator transcription factor</fullName>
    </submittedName>
</protein>
<dbReference type="InterPro" id="IPR036388">
    <property type="entry name" value="WH-like_DNA-bd_sf"/>
</dbReference>
<evidence type="ECO:0000256" key="3">
    <source>
        <dbReference type="ARBA" id="ARBA00023163"/>
    </source>
</evidence>
<dbReference type="InterPro" id="IPR001789">
    <property type="entry name" value="Sig_transdc_resp-reg_receiver"/>
</dbReference>
<dbReference type="Pfam" id="PF00072">
    <property type="entry name" value="Response_reg"/>
    <property type="match status" value="1"/>
</dbReference>
<feature type="domain" description="Response regulatory" evidence="6">
    <location>
        <begin position="2"/>
        <end position="116"/>
    </location>
</feature>
<dbReference type="EMBL" id="JBHTJS010000033">
    <property type="protein sequence ID" value="MFD1008141.1"/>
    <property type="molecule type" value="Genomic_DNA"/>
</dbReference>
<reference evidence="8" key="1">
    <citation type="journal article" date="2019" name="Int. J. Syst. Evol. Microbiol.">
        <title>The Global Catalogue of Microorganisms (GCM) 10K type strain sequencing project: providing services to taxonomists for standard genome sequencing and annotation.</title>
        <authorList>
            <consortium name="The Broad Institute Genomics Platform"/>
            <consortium name="The Broad Institute Genome Sequencing Center for Infectious Disease"/>
            <person name="Wu L."/>
            <person name="Ma J."/>
        </authorList>
    </citation>
    <scope>NUCLEOTIDE SEQUENCE [LARGE SCALE GENOMIC DNA]</scope>
    <source>
        <strain evidence="8">CCUG 60525</strain>
    </source>
</reference>
<evidence type="ECO:0000256" key="4">
    <source>
        <dbReference type="PROSITE-ProRule" id="PRU00169"/>
    </source>
</evidence>